<evidence type="ECO:0000313" key="1">
    <source>
        <dbReference type="EMBL" id="KAE8143686.1"/>
    </source>
</evidence>
<proteinExistence type="predicted"/>
<accession>A0A5N6TBL0</accession>
<gene>
    <name evidence="1" type="ORF">BDV38DRAFT_231927</name>
</gene>
<organism evidence="1 2">
    <name type="scientific">Aspergillus pseudotamarii</name>
    <dbReference type="NCBI Taxonomy" id="132259"/>
    <lineage>
        <taxon>Eukaryota</taxon>
        <taxon>Fungi</taxon>
        <taxon>Dikarya</taxon>
        <taxon>Ascomycota</taxon>
        <taxon>Pezizomycotina</taxon>
        <taxon>Eurotiomycetes</taxon>
        <taxon>Eurotiomycetidae</taxon>
        <taxon>Eurotiales</taxon>
        <taxon>Aspergillaceae</taxon>
        <taxon>Aspergillus</taxon>
        <taxon>Aspergillus subgen. Circumdati</taxon>
    </lineage>
</organism>
<protein>
    <submittedName>
        <fullName evidence="1">Uncharacterized protein</fullName>
    </submittedName>
</protein>
<sequence>MKLPAFLYATRYWNTHLSAAVDIHQSRFGIQAKIDRLFTESNVYFNWVHGADSDDKHQDSHWSKALLECQPPIERATILGLADTVNTLVAQGADPLLTCQGKELFTLAA</sequence>
<keyword evidence="2" id="KW-1185">Reference proteome</keyword>
<evidence type="ECO:0000313" key="2">
    <source>
        <dbReference type="Proteomes" id="UP000325672"/>
    </source>
</evidence>
<reference evidence="1 2" key="1">
    <citation type="submission" date="2019-04" db="EMBL/GenBank/DDBJ databases">
        <title>Friends and foes A comparative genomics study of 23 Aspergillus species from section Flavi.</title>
        <authorList>
            <consortium name="DOE Joint Genome Institute"/>
            <person name="Kjaerbolling I."/>
            <person name="Vesth T."/>
            <person name="Frisvad J.C."/>
            <person name="Nybo J.L."/>
            <person name="Theobald S."/>
            <person name="Kildgaard S."/>
            <person name="Isbrandt T."/>
            <person name="Kuo A."/>
            <person name="Sato A."/>
            <person name="Lyhne E.K."/>
            <person name="Kogle M.E."/>
            <person name="Wiebenga A."/>
            <person name="Kun R.S."/>
            <person name="Lubbers R.J."/>
            <person name="Makela M.R."/>
            <person name="Barry K."/>
            <person name="Chovatia M."/>
            <person name="Clum A."/>
            <person name="Daum C."/>
            <person name="Haridas S."/>
            <person name="He G."/>
            <person name="LaButti K."/>
            <person name="Lipzen A."/>
            <person name="Mondo S."/>
            <person name="Riley R."/>
            <person name="Salamov A."/>
            <person name="Simmons B.A."/>
            <person name="Magnuson J.K."/>
            <person name="Henrissat B."/>
            <person name="Mortensen U.H."/>
            <person name="Larsen T.O."/>
            <person name="Devries R.P."/>
            <person name="Grigoriev I.V."/>
            <person name="Machida M."/>
            <person name="Baker S.E."/>
            <person name="Andersen M.R."/>
        </authorList>
    </citation>
    <scope>NUCLEOTIDE SEQUENCE [LARGE SCALE GENOMIC DNA]</scope>
    <source>
        <strain evidence="1 2">CBS 117625</strain>
    </source>
</reference>
<dbReference type="OrthoDB" id="4367066at2759"/>
<dbReference type="AlphaFoldDB" id="A0A5N6TBL0"/>
<dbReference type="EMBL" id="ML743551">
    <property type="protein sequence ID" value="KAE8143686.1"/>
    <property type="molecule type" value="Genomic_DNA"/>
</dbReference>
<dbReference type="Proteomes" id="UP000325672">
    <property type="component" value="Unassembled WGS sequence"/>
</dbReference>
<dbReference type="RefSeq" id="XP_031919749.1">
    <property type="nucleotide sequence ID" value="XM_032052981.1"/>
</dbReference>
<name>A0A5N6TBL0_ASPPS</name>
<dbReference type="GeneID" id="43637191"/>